<reference evidence="3" key="1">
    <citation type="submission" date="2020-06" db="EMBL/GenBank/DDBJ databases">
        <title>Draft genome of Bugula neritina, a colonial animal packing powerful symbionts and potential medicines.</title>
        <authorList>
            <person name="Rayko M."/>
        </authorList>
    </citation>
    <scope>NUCLEOTIDE SEQUENCE [LARGE SCALE GENOMIC DNA]</scope>
    <source>
        <strain evidence="3">Kwan_BN1</strain>
    </source>
</reference>
<feature type="compositionally biased region" description="Low complexity" evidence="1">
    <location>
        <begin position="164"/>
        <end position="173"/>
    </location>
</feature>
<feature type="region of interest" description="Disordered" evidence="1">
    <location>
        <begin position="101"/>
        <end position="131"/>
    </location>
</feature>
<proteinExistence type="predicted"/>
<evidence type="ECO:0000256" key="2">
    <source>
        <dbReference type="SAM" id="Phobius"/>
    </source>
</evidence>
<organism evidence="3 4">
    <name type="scientific">Bugula neritina</name>
    <name type="common">Brown bryozoan</name>
    <name type="synonym">Sertularia neritina</name>
    <dbReference type="NCBI Taxonomy" id="10212"/>
    <lineage>
        <taxon>Eukaryota</taxon>
        <taxon>Metazoa</taxon>
        <taxon>Spiralia</taxon>
        <taxon>Lophotrochozoa</taxon>
        <taxon>Bryozoa</taxon>
        <taxon>Gymnolaemata</taxon>
        <taxon>Cheilostomatida</taxon>
        <taxon>Flustrina</taxon>
        <taxon>Buguloidea</taxon>
        <taxon>Bugulidae</taxon>
        <taxon>Bugula</taxon>
    </lineage>
</organism>
<keyword evidence="2" id="KW-1133">Transmembrane helix</keyword>
<feature type="region of interest" description="Disordered" evidence="1">
    <location>
        <begin position="162"/>
        <end position="181"/>
    </location>
</feature>
<keyword evidence="4" id="KW-1185">Reference proteome</keyword>
<keyword evidence="2" id="KW-0472">Membrane</keyword>
<accession>A0A7J7KQS4</accession>
<dbReference type="EMBL" id="VXIV02000136">
    <property type="protein sequence ID" value="KAF6040522.1"/>
    <property type="molecule type" value="Genomic_DNA"/>
</dbReference>
<sequence>MSVVMKCIPYTSITLLPIYYILPSYCATDVVALERSSPQPGVMLLPTAERSITPSPSVLNPNDSVTQLSEALLSAGELKDEEIDLDTREIEPSPVLLAAIPPDAANTPSIPKPSPKSPAKVTKPPQPPSNPLDAAMFKQLFPETPKVAVKKSLAQMQAECNTKAPAASSAASPIVTRRESRTESESGLFRHIVAALYYIGLAYSIVIGLC</sequence>
<dbReference type="Proteomes" id="UP000593567">
    <property type="component" value="Unassembled WGS sequence"/>
</dbReference>
<gene>
    <name evidence="3" type="ORF">EB796_001179</name>
</gene>
<protein>
    <submittedName>
        <fullName evidence="3">Uncharacterized protein</fullName>
    </submittedName>
</protein>
<feature type="transmembrane region" description="Helical" evidence="2">
    <location>
        <begin position="188"/>
        <end position="209"/>
    </location>
</feature>
<evidence type="ECO:0000313" key="3">
    <source>
        <dbReference type="EMBL" id="KAF6040522.1"/>
    </source>
</evidence>
<keyword evidence="2" id="KW-0812">Transmembrane</keyword>
<dbReference type="AlphaFoldDB" id="A0A7J7KQS4"/>
<evidence type="ECO:0000256" key="1">
    <source>
        <dbReference type="SAM" id="MobiDB-lite"/>
    </source>
</evidence>
<name>A0A7J7KQS4_BUGNE</name>
<comment type="caution">
    <text evidence="3">The sequence shown here is derived from an EMBL/GenBank/DDBJ whole genome shotgun (WGS) entry which is preliminary data.</text>
</comment>
<evidence type="ECO:0000313" key="4">
    <source>
        <dbReference type="Proteomes" id="UP000593567"/>
    </source>
</evidence>